<dbReference type="RefSeq" id="WP_189489557.1">
    <property type="nucleotide sequence ID" value="NZ_BMZO01000005.1"/>
</dbReference>
<reference evidence="4" key="2">
    <citation type="submission" date="2020-09" db="EMBL/GenBank/DDBJ databases">
        <authorList>
            <person name="Sun Q."/>
            <person name="Kim S."/>
        </authorList>
    </citation>
    <scope>NUCLEOTIDE SEQUENCE</scope>
    <source>
        <strain evidence="4">KCTC 42097</strain>
    </source>
</reference>
<dbReference type="EMBL" id="BMZO01000005">
    <property type="protein sequence ID" value="GHC70449.1"/>
    <property type="molecule type" value="Genomic_DNA"/>
</dbReference>
<evidence type="ECO:0000256" key="1">
    <source>
        <dbReference type="ARBA" id="ARBA00022729"/>
    </source>
</evidence>
<name>A0A8J3DMD1_9HYPH</name>
<gene>
    <name evidence="4" type="ORF">GCM10010136_16760</name>
</gene>
<evidence type="ECO:0000259" key="3">
    <source>
        <dbReference type="Pfam" id="PF13505"/>
    </source>
</evidence>
<dbReference type="InterPro" id="IPR027385">
    <property type="entry name" value="Beta-barrel_OMP"/>
</dbReference>
<dbReference type="InterPro" id="IPR011250">
    <property type="entry name" value="OMP/PagP_B-barrel"/>
</dbReference>
<evidence type="ECO:0000256" key="2">
    <source>
        <dbReference type="SAM" id="SignalP"/>
    </source>
</evidence>
<organism evidence="4 5">
    <name type="scientific">Limoniibacter endophyticus</name>
    <dbReference type="NCBI Taxonomy" id="1565040"/>
    <lineage>
        <taxon>Bacteria</taxon>
        <taxon>Pseudomonadati</taxon>
        <taxon>Pseudomonadota</taxon>
        <taxon>Alphaproteobacteria</taxon>
        <taxon>Hyphomicrobiales</taxon>
        <taxon>Bartonellaceae</taxon>
        <taxon>Limoniibacter</taxon>
    </lineage>
</organism>
<feature type="signal peptide" evidence="2">
    <location>
        <begin position="1"/>
        <end position="23"/>
    </location>
</feature>
<comment type="caution">
    <text evidence="4">The sequence shown here is derived from an EMBL/GenBank/DDBJ whole genome shotgun (WGS) entry which is preliminary data.</text>
</comment>
<dbReference type="AlphaFoldDB" id="A0A8J3DMD1"/>
<dbReference type="SUPFAM" id="SSF56925">
    <property type="entry name" value="OMPA-like"/>
    <property type="match status" value="1"/>
</dbReference>
<feature type="chain" id="PRO_5035159261" evidence="2">
    <location>
        <begin position="24"/>
        <end position="289"/>
    </location>
</feature>
<dbReference type="Proteomes" id="UP000641137">
    <property type="component" value="Unassembled WGS sequence"/>
</dbReference>
<reference evidence="4" key="1">
    <citation type="journal article" date="2014" name="Int. J. Syst. Evol. Microbiol.">
        <title>Complete genome sequence of Corynebacterium casei LMG S-19264T (=DSM 44701T), isolated from a smear-ripened cheese.</title>
        <authorList>
            <consortium name="US DOE Joint Genome Institute (JGI-PGF)"/>
            <person name="Walter F."/>
            <person name="Albersmeier A."/>
            <person name="Kalinowski J."/>
            <person name="Ruckert C."/>
        </authorList>
    </citation>
    <scope>NUCLEOTIDE SEQUENCE</scope>
    <source>
        <strain evidence="4">KCTC 42097</strain>
    </source>
</reference>
<evidence type="ECO:0000313" key="5">
    <source>
        <dbReference type="Proteomes" id="UP000641137"/>
    </source>
</evidence>
<sequence length="289" mass="31535">MSTSLRSFACAALISTAGGSAFAADIAYEPTPIEAQPVVEYRGVSAGGWYLRGDVGHSFSSSRSGSYRFYQGGGVYQEQRYEKYTLRSNTEFSAGVGYRFNDYLRVDGTVGHWRRDLVGSSSFGGFSYDDSSRAKAWELMANAYVDIAKWGRFTPYIGGGIGATHIKYGQMKNRATCVTPAICGGGGYTGFHEGYGSWRLTWALMAGASVDITSRTKLDFGYRYTQIKGGDAYGFDAIDRAGGATGVQGRDHGYHSHAIRVGLRYEFGGADYAPVYEPIPDYRPVPIYK</sequence>
<keyword evidence="5" id="KW-1185">Reference proteome</keyword>
<dbReference type="Pfam" id="PF13505">
    <property type="entry name" value="OMP_b-brl"/>
    <property type="match status" value="1"/>
</dbReference>
<proteinExistence type="predicted"/>
<evidence type="ECO:0000313" key="4">
    <source>
        <dbReference type="EMBL" id="GHC70449.1"/>
    </source>
</evidence>
<feature type="domain" description="Outer membrane protein beta-barrel" evidence="3">
    <location>
        <begin position="43"/>
        <end position="267"/>
    </location>
</feature>
<protein>
    <submittedName>
        <fullName evidence="4">Outer surface protein</fullName>
    </submittedName>
</protein>
<keyword evidence="1 2" id="KW-0732">Signal</keyword>
<dbReference type="Gene3D" id="2.40.160.20">
    <property type="match status" value="1"/>
</dbReference>
<accession>A0A8J3DMD1</accession>